<feature type="domain" description="Dihydroorotate dehydrogenase catalytic" evidence="12">
    <location>
        <begin position="44"/>
        <end position="335"/>
    </location>
</feature>
<dbReference type="InterPro" id="IPR050074">
    <property type="entry name" value="DHO_dehydrogenase"/>
</dbReference>
<feature type="binding site" evidence="11">
    <location>
        <position position="292"/>
    </location>
    <ligand>
        <name>FMN</name>
        <dbReference type="ChEBI" id="CHEBI:58210"/>
    </ligand>
</feature>
<evidence type="ECO:0000256" key="9">
    <source>
        <dbReference type="ARBA" id="ARBA00023136"/>
    </source>
</evidence>
<evidence type="ECO:0000256" key="6">
    <source>
        <dbReference type="ARBA" id="ARBA00022643"/>
    </source>
</evidence>
<comment type="cofactor">
    <cofactor evidence="11">
        <name>FMN</name>
        <dbReference type="ChEBI" id="CHEBI:58210"/>
    </cofactor>
    <text evidence="11">Binds 1 FMN per subunit.</text>
</comment>
<reference evidence="13 14" key="1">
    <citation type="submission" date="2016-04" db="EMBL/GenBank/DDBJ databases">
        <title>Draft genome sequence of freshwater magnetotactic bacteria Magnetospirillum marisnigri SP-1 and Magnetospirillum moscoviense BB-1.</title>
        <authorList>
            <person name="Koziaeva V."/>
            <person name="Dziuba M.V."/>
            <person name="Ivanov T.M."/>
            <person name="Kuznetsov B."/>
            <person name="Grouzdev D.S."/>
        </authorList>
    </citation>
    <scope>NUCLEOTIDE SEQUENCE [LARGE SCALE GENOMIC DNA]</scope>
    <source>
        <strain evidence="13 14">SP-1</strain>
    </source>
</reference>
<feature type="binding site" evidence="11">
    <location>
        <position position="85"/>
    </location>
    <ligand>
        <name>FMN</name>
        <dbReference type="ChEBI" id="CHEBI:58210"/>
    </ligand>
</feature>
<feature type="binding site" evidence="11">
    <location>
        <begin position="313"/>
        <end position="314"/>
    </location>
    <ligand>
        <name>FMN</name>
        <dbReference type="ChEBI" id="CHEBI:58210"/>
    </ligand>
</feature>
<evidence type="ECO:0000256" key="2">
    <source>
        <dbReference type="ARBA" id="ARBA00004370"/>
    </source>
</evidence>
<evidence type="ECO:0000256" key="5">
    <source>
        <dbReference type="ARBA" id="ARBA00022630"/>
    </source>
</evidence>
<keyword evidence="11" id="KW-1003">Cell membrane</keyword>
<dbReference type="HAMAP" id="MF_00225">
    <property type="entry name" value="DHO_dh_type2"/>
    <property type="match status" value="1"/>
</dbReference>
<feature type="binding site" evidence="11">
    <location>
        <position position="240"/>
    </location>
    <ligand>
        <name>FMN</name>
        <dbReference type="ChEBI" id="CHEBI:58210"/>
    </ligand>
</feature>
<protein>
    <recommendedName>
        <fullName evidence="11">Dihydroorotate dehydrogenase (quinone)</fullName>
        <ecNumber evidence="11">1.3.5.2</ecNumber>
    </recommendedName>
    <alternativeName>
        <fullName evidence="11">DHOdehase</fullName>
        <shortName evidence="11">DHOD</shortName>
        <shortName evidence="11">DHODase</shortName>
    </alternativeName>
    <alternativeName>
        <fullName evidence="11">Dihydroorotate oxidase</fullName>
    </alternativeName>
</protein>
<keyword evidence="6 11" id="KW-0288">FMN</keyword>
<evidence type="ECO:0000313" key="14">
    <source>
        <dbReference type="Proteomes" id="UP000078428"/>
    </source>
</evidence>
<evidence type="ECO:0000256" key="3">
    <source>
        <dbReference type="ARBA" id="ARBA00005161"/>
    </source>
</evidence>
<dbReference type="Proteomes" id="UP000078428">
    <property type="component" value="Unassembled WGS sequence"/>
</dbReference>
<evidence type="ECO:0000256" key="1">
    <source>
        <dbReference type="ARBA" id="ARBA00003125"/>
    </source>
</evidence>
<comment type="function">
    <text evidence="1 11">Catalyzes the conversion of dihydroorotate to orotate with quinone as electron acceptor.</text>
</comment>
<name>A0A178MQ30_9PROT</name>
<feature type="binding site" evidence="11">
    <location>
        <position position="169"/>
    </location>
    <ligand>
        <name>FMN</name>
        <dbReference type="ChEBI" id="CHEBI:58210"/>
    </ligand>
</feature>
<dbReference type="InterPro" id="IPR013785">
    <property type="entry name" value="Aldolase_TIM"/>
</dbReference>
<comment type="pathway">
    <text evidence="3 11">Pyrimidine metabolism; UMP biosynthesis via de novo pathway; orotate from (S)-dihydroorotate (quinone route): step 1/1.</text>
</comment>
<dbReference type="CDD" id="cd04738">
    <property type="entry name" value="DHOD_2_like"/>
    <property type="match status" value="1"/>
</dbReference>
<dbReference type="InterPro" id="IPR005719">
    <property type="entry name" value="Dihydroorotate_DH_2"/>
</dbReference>
<organism evidence="13 14">
    <name type="scientific">Paramagnetospirillum marisnigri</name>
    <dbReference type="NCBI Taxonomy" id="1285242"/>
    <lineage>
        <taxon>Bacteria</taxon>
        <taxon>Pseudomonadati</taxon>
        <taxon>Pseudomonadota</taxon>
        <taxon>Alphaproteobacteria</taxon>
        <taxon>Rhodospirillales</taxon>
        <taxon>Magnetospirillaceae</taxon>
        <taxon>Paramagnetospirillum</taxon>
    </lineage>
</organism>
<feature type="binding site" evidence="11">
    <location>
        <position position="212"/>
    </location>
    <ligand>
        <name>FMN</name>
        <dbReference type="ChEBI" id="CHEBI:58210"/>
    </ligand>
</feature>
<comment type="caution">
    <text evidence="13">The sequence shown here is derived from an EMBL/GenBank/DDBJ whole genome shotgun (WGS) entry which is preliminary data.</text>
</comment>
<feature type="binding site" evidence="11">
    <location>
        <position position="65"/>
    </location>
    <ligand>
        <name>substrate</name>
    </ligand>
</feature>
<dbReference type="AlphaFoldDB" id="A0A178MQ30"/>
<feature type="binding site" evidence="11">
    <location>
        <begin position="110"/>
        <end position="114"/>
    </location>
    <ligand>
        <name>substrate</name>
    </ligand>
</feature>
<dbReference type="NCBIfam" id="NF003645">
    <property type="entry name" value="PRK05286.1-2"/>
    <property type="match status" value="1"/>
</dbReference>
<dbReference type="SUPFAM" id="SSF51395">
    <property type="entry name" value="FMN-linked oxidoreductases"/>
    <property type="match status" value="1"/>
</dbReference>
<sequence>MVDYYRLVGPLVRMLDAETAHGLTVRLLEAGVVPSQPRFNPPALRVRLWGRDFANPIGLAAGFDKNAQVPDAMLAQGFGFVEIGSVTPRPQPGNPKPRMFRLPEDEAVINRMGFNNEGVEAVRARLSARRRVGVVGANLGKNKDTEDAAADYEIGAARLASVSDYLVINVSSPNTPGLRALQGRDQLESLVGRTRAALLKAMPSGAPPLLLKIAPDLAWEDLADIAAVALSGSLDGLIVSNTTVARPETLRSANAKETGGLSGAPLFEASTAVLRRMYELTQGKLPIIGVGGIASGSEAYAKIRAGASLVQLYSAMVYHGPGLVTRIKHDLLDLLSRDGFSTIAEAVGVDHRETKP</sequence>
<feature type="binding site" evidence="11">
    <location>
        <position position="169"/>
    </location>
    <ligand>
        <name>substrate</name>
    </ligand>
</feature>
<accession>A0A178MQ30</accession>
<dbReference type="PROSITE" id="PS00911">
    <property type="entry name" value="DHODEHASE_1"/>
    <property type="match status" value="1"/>
</dbReference>
<keyword evidence="7 11" id="KW-0665">Pyrimidine biosynthesis</keyword>
<evidence type="ECO:0000256" key="10">
    <source>
        <dbReference type="ARBA" id="ARBA00048639"/>
    </source>
</evidence>
<dbReference type="GO" id="GO:0044205">
    <property type="term" value="P:'de novo' UMP biosynthetic process"/>
    <property type="evidence" value="ECO:0007669"/>
    <property type="project" value="UniProtKB-UniRule"/>
</dbReference>
<dbReference type="InterPro" id="IPR005720">
    <property type="entry name" value="Dihydroorotate_DH_cat"/>
</dbReference>
<evidence type="ECO:0000259" key="12">
    <source>
        <dbReference type="Pfam" id="PF01180"/>
    </source>
</evidence>
<dbReference type="PANTHER" id="PTHR48109">
    <property type="entry name" value="DIHYDROOROTATE DEHYDROGENASE (QUINONE), MITOCHONDRIAL-RELATED"/>
    <property type="match status" value="1"/>
</dbReference>
<dbReference type="Gene3D" id="3.20.20.70">
    <property type="entry name" value="Aldolase class I"/>
    <property type="match status" value="1"/>
</dbReference>
<dbReference type="NCBIfam" id="TIGR01036">
    <property type="entry name" value="pyrD_sub2"/>
    <property type="match status" value="1"/>
</dbReference>
<dbReference type="NCBIfam" id="NF003652">
    <property type="entry name" value="PRK05286.2-5"/>
    <property type="match status" value="1"/>
</dbReference>
<dbReference type="InterPro" id="IPR001295">
    <property type="entry name" value="Dihydroorotate_DH_CS"/>
</dbReference>
<feature type="binding site" evidence="11">
    <location>
        <position position="174"/>
    </location>
    <ligand>
        <name>substrate</name>
    </ligand>
</feature>
<keyword evidence="9 11" id="KW-0472">Membrane</keyword>
<keyword evidence="8 11" id="KW-0560">Oxidoreductase</keyword>
<comment type="subunit">
    <text evidence="11">Monomer.</text>
</comment>
<evidence type="ECO:0000256" key="8">
    <source>
        <dbReference type="ARBA" id="ARBA00023002"/>
    </source>
</evidence>
<dbReference type="GO" id="GO:0005737">
    <property type="term" value="C:cytoplasm"/>
    <property type="evidence" value="ECO:0007669"/>
    <property type="project" value="InterPro"/>
</dbReference>
<dbReference type="EC" id="1.3.5.2" evidence="11"/>
<dbReference type="OrthoDB" id="9802377at2"/>
<feature type="binding site" evidence="11">
    <location>
        <begin position="241"/>
        <end position="242"/>
    </location>
    <ligand>
        <name>substrate</name>
    </ligand>
</feature>
<dbReference type="UniPathway" id="UPA00070">
    <property type="reaction ID" value="UER00946"/>
</dbReference>
<comment type="subcellular location">
    <subcellularLocation>
        <location evidence="11">Cell membrane</location>
        <topology evidence="11">Peripheral membrane protein</topology>
    </subcellularLocation>
    <subcellularLocation>
        <location evidence="2">Membrane</location>
    </subcellularLocation>
</comment>
<proteinExistence type="inferred from homology"/>
<dbReference type="GO" id="GO:0106430">
    <property type="term" value="F:dihydroorotate dehydrogenase (quinone) activity"/>
    <property type="evidence" value="ECO:0007669"/>
    <property type="project" value="UniProtKB-EC"/>
</dbReference>
<evidence type="ECO:0000256" key="7">
    <source>
        <dbReference type="ARBA" id="ARBA00022975"/>
    </source>
</evidence>
<dbReference type="Pfam" id="PF01180">
    <property type="entry name" value="DHO_dh"/>
    <property type="match status" value="1"/>
</dbReference>
<keyword evidence="5 11" id="KW-0285">Flavoprotein</keyword>
<evidence type="ECO:0000256" key="4">
    <source>
        <dbReference type="ARBA" id="ARBA00005359"/>
    </source>
</evidence>
<comment type="catalytic activity">
    <reaction evidence="10 11">
        <text>(S)-dihydroorotate + a quinone = orotate + a quinol</text>
        <dbReference type="Rhea" id="RHEA:30187"/>
        <dbReference type="ChEBI" id="CHEBI:24646"/>
        <dbReference type="ChEBI" id="CHEBI:30839"/>
        <dbReference type="ChEBI" id="CHEBI:30864"/>
        <dbReference type="ChEBI" id="CHEBI:132124"/>
        <dbReference type="EC" id="1.3.5.2"/>
    </reaction>
</comment>
<feature type="binding site" evidence="11">
    <location>
        <position position="138"/>
    </location>
    <ligand>
        <name>FMN</name>
        <dbReference type="ChEBI" id="CHEBI:58210"/>
    </ligand>
</feature>
<dbReference type="EMBL" id="LWQT01000055">
    <property type="protein sequence ID" value="OAN50185.1"/>
    <property type="molecule type" value="Genomic_DNA"/>
</dbReference>
<evidence type="ECO:0000313" key="13">
    <source>
        <dbReference type="EMBL" id="OAN50185.1"/>
    </source>
</evidence>
<dbReference type="PANTHER" id="PTHR48109:SF4">
    <property type="entry name" value="DIHYDROOROTATE DEHYDROGENASE (QUINONE), MITOCHONDRIAL"/>
    <property type="match status" value="1"/>
</dbReference>
<comment type="similarity">
    <text evidence="4 11">Belongs to the dihydroorotate dehydrogenase family. Type 2 subfamily.</text>
</comment>
<feature type="binding site" evidence="11">
    <location>
        <position position="263"/>
    </location>
    <ligand>
        <name>FMN</name>
        <dbReference type="ChEBI" id="CHEBI:58210"/>
    </ligand>
</feature>
<evidence type="ECO:0000256" key="11">
    <source>
        <dbReference type="HAMAP-Rule" id="MF_00225"/>
    </source>
</evidence>
<dbReference type="GO" id="GO:0006207">
    <property type="term" value="P:'de novo' pyrimidine nucleobase biosynthetic process"/>
    <property type="evidence" value="ECO:0007669"/>
    <property type="project" value="UniProtKB-UniRule"/>
</dbReference>
<dbReference type="GO" id="GO:0005886">
    <property type="term" value="C:plasma membrane"/>
    <property type="evidence" value="ECO:0007669"/>
    <property type="project" value="UniProtKB-SubCell"/>
</dbReference>
<feature type="active site" description="Nucleophile" evidence="11">
    <location>
        <position position="172"/>
    </location>
</feature>
<dbReference type="PROSITE" id="PS00912">
    <property type="entry name" value="DHODEHASE_2"/>
    <property type="match status" value="1"/>
</dbReference>
<feature type="binding site" evidence="11">
    <location>
        <begin position="61"/>
        <end position="65"/>
    </location>
    <ligand>
        <name>FMN</name>
        <dbReference type="ChEBI" id="CHEBI:58210"/>
    </ligand>
</feature>
<gene>
    <name evidence="11" type="primary">pyrD</name>
    <name evidence="13" type="ORF">A6A04_01900</name>
</gene>
<keyword evidence="14" id="KW-1185">Reference proteome</keyword>
<dbReference type="STRING" id="1285242.A6A04_01900"/>
<dbReference type="RefSeq" id="WP_068492508.1">
    <property type="nucleotide sequence ID" value="NZ_LWQT01000055.1"/>
</dbReference>